<accession>A0A7J7D025</accession>
<reference evidence="1 2" key="1">
    <citation type="journal article" date="2020" name="Nat. Commun.">
        <title>Genome of Tripterygium wilfordii and identification of cytochrome P450 involved in triptolide biosynthesis.</title>
        <authorList>
            <person name="Tu L."/>
            <person name="Su P."/>
            <person name="Zhang Z."/>
            <person name="Gao L."/>
            <person name="Wang J."/>
            <person name="Hu T."/>
            <person name="Zhou J."/>
            <person name="Zhang Y."/>
            <person name="Zhao Y."/>
            <person name="Liu Y."/>
            <person name="Song Y."/>
            <person name="Tong Y."/>
            <person name="Lu Y."/>
            <person name="Yang J."/>
            <person name="Xu C."/>
            <person name="Jia M."/>
            <person name="Peters R.J."/>
            <person name="Huang L."/>
            <person name="Gao W."/>
        </authorList>
    </citation>
    <scope>NUCLEOTIDE SEQUENCE [LARGE SCALE GENOMIC DNA]</scope>
    <source>
        <strain evidence="2">cv. XIE 37</strain>
        <tissue evidence="1">Leaf</tissue>
    </source>
</reference>
<evidence type="ECO:0000313" key="2">
    <source>
        <dbReference type="Proteomes" id="UP000593562"/>
    </source>
</evidence>
<organism evidence="1 2">
    <name type="scientific">Tripterygium wilfordii</name>
    <name type="common">Thunder God vine</name>
    <dbReference type="NCBI Taxonomy" id="458696"/>
    <lineage>
        <taxon>Eukaryota</taxon>
        <taxon>Viridiplantae</taxon>
        <taxon>Streptophyta</taxon>
        <taxon>Embryophyta</taxon>
        <taxon>Tracheophyta</taxon>
        <taxon>Spermatophyta</taxon>
        <taxon>Magnoliopsida</taxon>
        <taxon>eudicotyledons</taxon>
        <taxon>Gunneridae</taxon>
        <taxon>Pentapetalae</taxon>
        <taxon>rosids</taxon>
        <taxon>fabids</taxon>
        <taxon>Celastrales</taxon>
        <taxon>Celastraceae</taxon>
        <taxon>Tripterygium</taxon>
    </lineage>
</organism>
<keyword evidence="2" id="KW-1185">Reference proteome</keyword>
<proteinExistence type="predicted"/>
<dbReference type="AlphaFoldDB" id="A0A7J7D025"/>
<name>A0A7J7D025_TRIWF</name>
<protein>
    <submittedName>
        <fullName evidence="1">Uncharacterized protein</fullName>
    </submittedName>
</protein>
<dbReference type="EMBL" id="JAAARO010000012">
    <property type="protein sequence ID" value="KAF5739683.1"/>
    <property type="molecule type" value="Genomic_DNA"/>
</dbReference>
<dbReference type="InParanoid" id="A0A7J7D025"/>
<gene>
    <name evidence="1" type="ORF">HS088_TW12G00893</name>
</gene>
<comment type="caution">
    <text evidence="1">The sequence shown here is derived from an EMBL/GenBank/DDBJ whole genome shotgun (WGS) entry which is preliminary data.</text>
</comment>
<evidence type="ECO:0000313" key="1">
    <source>
        <dbReference type="EMBL" id="KAF5739683.1"/>
    </source>
</evidence>
<dbReference type="Proteomes" id="UP000593562">
    <property type="component" value="Unassembled WGS sequence"/>
</dbReference>
<sequence length="107" mass="11947">MAHLGTYRQDMRFMAVEPLCKDQLLFGIVTVPSVAGKGTAQFDLLTSYSDFRGIVDRWPTSLRKYATLLLVPVVKVYGGRGVSEQGYSWAARGRPDKSLARARFFKG</sequence>